<proteinExistence type="predicted"/>
<sequence>MRQRRFESDYLLLPLAPFLCLATASSIHSFVRRIKLGSAFQATPFLQSRQYSDLTGSARPLHDPSADLVWVI</sequence>
<reference evidence="1" key="1">
    <citation type="submission" date="2020-01" db="EMBL/GenBank/DDBJ databases">
        <authorList>
            <consortium name="DOE Joint Genome Institute"/>
            <person name="Haridas S."/>
            <person name="Albert R."/>
            <person name="Binder M."/>
            <person name="Bloem J."/>
            <person name="Labutti K."/>
            <person name="Salamov A."/>
            <person name="Andreopoulos B."/>
            <person name="Baker S.E."/>
            <person name="Barry K."/>
            <person name="Bills G."/>
            <person name="Bluhm B.H."/>
            <person name="Cannon C."/>
            <person name="Castanera R."/>
            <person name="Culley D.E."/>
            <person name="Daum C."/>
            <person name="Ezra D."/>
            <person name="Gonzalez J.B."/>
            <person name="Henrissat B."/>
            <person name="Kuo A."/>
            <person name="Liang C."/>
            <person name="Lipzen A."/>
            <person name="Lutzoni F."/>
            <person name="Magnuson J."/>
            <person name="Mondo S."/>
            <person name="Nolan M."/>
            <person name="Ohm R."/>
            <person name="Pangilinan J."/>
            <person name="Park H.-J."/>
            <person name="Ramirez L."/>
            <person name="Alfaro M."/>
            <person name="Sun H."/>
            <person name="Tritt A."/>
            <person name="Yoshinaga Y."/>
            <person name="Zwiers L.-H."/>
            <person name="Turgeon B.G."/>
            <person name="Goodwin S.B."/>
            <person name="Spatafora J.W."/>
            <person name="Crous P.W."/>
            <person name="Grigoriev I.V."/>
        </authorList>
    </citation>
    <scope>NUCLEOTIDE SEQUENCE</scope>
    <source>
        <strain evidence="1">CBS 394.84</strain>
    </source>
</reference>
<dbReference type="RefSeq" id="XP_040790154.1">
    <property type="nucleotide sequence ID" value="XM_040938563.1"/>
</dbReference>
<accession>A0A9P4GLL5</accession>
<gene>
    <name evidence="1" type="ORF">K460DRAFT_61268</name>
</gene>
<name>A0A9P4GLL5_9PLEO</name>
<dbReference type="AlphaFoldDB" id="A0A9P4GLL5"/>
<dbReference type="GeneID" id="63855819"/>
<organism evidence="1 2">
    <name type="scientific">Cucurbitaria berberidis CBS 394.84</name>
    <dbReference type="NCBI Taxonomy" id="1168544"/>
    <lineage>
        <taxon>Eukaryota</taxon>
        <taxon>Fungi</taxon>
        <taxon>Dikarya</taxon>
        <taxon>Ascomycota</taxon>
        <taxon>Pezizomycotina</taxon>
        <taxon>Dothideomycetes</taxon>
        <taxon>Pleosporomycetidae</taxon>
        <taxon>Pleosporales</taxon>
        <taxon>Pleosporineae</taxon>
        <taxon>Cucurbitariaceae</taxon>
        <taxon>Cucurbitaria</taxon>
    </lineage>
</organism>
<protein>
    <submittedName>
        <fullName evidence="1">Uncharacterized protein</fullName>
    </submittedName>
</protein>
<dbReference type="Proteomes" id="UP000800039">
    <property type="component" value="Unassembled WGS sequence"/>
</dbReference>
<keyword evidence="2" id="KW-1185">Reference proteome</keyword>
<evidence type="ECO:0000313" key="1">
    <source>
        <dbReference type="EMBL" id="KAF1847591.1"/>
    </source>
</evidence>
<dbReference type="EMBL" id="ML976615">
    <property type="protein sequence ID" value="KAF1847591.1"/>
    <property type="molecule type" value="Genomic_DNA"/>
</dbReference>
<comment type="caution">
    <text evidence="1">The sequence shown here is derived from an EMBL/GenBank/DDBJ whole genome shotgun (WGS) entry which is preliminary data.</text>
</comment>
<evidence type="ECO:0000313" key="2">
    <source>
        <dbReference type="Proteomes" id="UP000800039"/>
    </source>
</evidence>